<reference evidence="1 2" key="1">
    <citation type="journal article" date="2024" name="G3 (Bethesda)">
        <title>Genome assembly of Hibiscus sabdariffa L. provides insights into metabolisms of medicinal natural products.</title>
        <authorList>
            <person name="Kim T."/>
        </authorList>
    </citation>
    <scope>NUCLEOTIDE SEQUENCE [LARGE SCALE GENOMIC DNA]</scope>
    <source>
        <strain evidence="1">TK-2024</strain>
        <tissue evidence="1">Old leaves</tissue>
    </source>
</reference>
<evidence type="ECO:0000313" key="1">
    <source>
        <dbReference type="EMBL" id="KAK8505460.1"/>
    </source>
</evidence>
<protein>
    <submittedName>
        <fullName evidence="1">Uncharacterized protein</fullName>
    </submittedName>
</protein>
<proteinExistence type="predicted"/>
<comment type="caution">
    <text evidence="1">The sequence shown here is derived from an EMBL/GenBank/DDBJ whole genome shotgun (WGS) entry which is preliminary data.</text>
</comment>
<dbReference type="Proteomes" id="UP001472677">
    <property type="component" value="Unassembled WGS sequence"/>
</dbReference>
<gene>
    <name evidence="1" type="ORF">V6N12_065913</name>
</gene>
<keyword evidence="2" id="KW-1185">Reference proteome</keyword>
<name>A0ABR2BE89_9ROSI</name>
<sequence length="123" mass="13490">MPLTPMATRKPSEEVHQIKIGPHEWTVKPDFRDTALHESSAGHVDDVDMRFRSYESASARKRTVTAEEKERAVNAAKAFEGAVLMSSAFAILAKMLKCSFSNVAAVALKANIFDVTSIRASPI</sequence>
<organism evidence="1 2">
    <name type="scientific">Hibiscus sabdariffa</name>
    <name type="common">roselle</name>
    <dbReference type="NCBI Taxonomy" id="183260"/>
    <lineage>
        <taxon>Eukaryota</taxon>
        <taxon>Viridiplantae</taxon>
        <taxon>Streptophyta</taxon>
        <taxon>Embryophyta</taxon>
        <taxon>Tracheophyta</taxon>
        <taxon>Spermatophyta</taxon>
        <taxon>Magnoliopsida</taxon>
        <taxon>eudicotyledons</taxon>
        <taxon>Gunneridae</taxon>
        <taxon>Pentapetalae</taxon>
        <taxon>rosids</taxon>
        <taxon>malvids</taxon>
        <taxon>Malvales</taxon>
        <taxon>Malvaceae</taxon>
        <taxon>Malvoideae</taxon>
        <taxon>Hibiscus</taxon>
    </lineage>
</organism>
<dbReference type="EMBL" id="JBBPBM010000127">
    <property type="protein sequence ID" value="KAK8505460.1"/>
    <property type="molecule type" value="Genomic_DNA"/>
</dbReference>
<accession>A0ABR2BE89</accession>
<evidence type="ECO:0000313" key="2">
    <source>
        <dbReference type="Proteomes" id="UP001472677"/>
    </source>
</evidence>